<evidence type="ECO:0000259" key="3">
    <source>
        <dbReference type="Pfam" id="PF00884"/>
    </source>
</evidence>
<dbReference type="GO" id="GO:0046872">
    <property type="term" value="F:metal ion binding"/>
    <property type="evidence" value="ECO:0007669"/>
    <property type="project" value="UniProtKB-KW"/>
</dbReference>
<dbReference type="RefSeq" id="WP_281818609.1">
    <property type="nucleotide sequence ID" value="NZ_BRLB01000018.1"/>
</dbReference>
<dbReference type="AlphaFoldDB" id="A0A9W5YHU1"/>
<evidence type="ECO:0000256" key="1">
    <source>
        <dbReference type="ARBA" id="ARBA00022723"/>
    </source>
</evidence>
<dbReference type="GO" id="GO:0005737">
    <property type="term" value="C:cytoplasm"/>
    <property type="evidence" value="ECO:0007669"/>
    <property type="project" value="TreeGrafter"/>
</dbReference>
<protein>
    <submittedName>
        <fullName evidence="4">Sulfatase</fullName>
    </submittedName>
</protein>
<dbReference type="SUPFAM" id="SSF53649">
    <property type="entry name" value="Alkaline phosphatase-like"/>
    <property type="match status" value="1"/>
</dbReference>
<reference evidence="4" key="1">
    <citation type="submission" date="2022-06" db="EMBL/GenBank/DDBJ databases">
        <title>Vallitalea longa sp. nov., an anaerobic bacterium isolated from marine sediment.</title>
        <authorList>
            <person name="Hirano S."/>
            <person name="Terahara T."/>
            <person name="Mori K."/>
            <person name="Hamada M."/>
            <person name="Matsumoto R."/>
            <person name="Kobayashi T."/>
        </authorList>
    </citation>
    <scope>NUCLEOTIDE SEQUENCE</scope>
    <source>
        <strain evidence="4">SH18-1</strain>
    </source>
</reference>
<evidence type="ECO:0000313" key="5">
    <source>
        <dbReference type="Proteomes" id="UP001144256"/>
    </source>
</evidence>
<comment type="caution">
    <text evidence="4">The sequence shown here is derived from an EMBL/GenBank/DDBJ whole genome shotgun (WGS) entry which is preliminary data.</text>
</comment>
<keyword evidence="2" id="KW-0378">Hydrolase</keyword>
<dbReference type="CDD" id="cd16148">
    <property type="entry name" value="sulfatase_like"/>
    <property type="match status" value="1"/>
</dbReference>
<accession>A0A9W5YHU1</accession>
<dbReference type="Pfam" id="PF00884">
    <property type="entry name" value="Sulfatase"/>
    <property type="match status" value="1"/>
</dbReference>
<dbReference type="InterPro" id="IPR000917">
    <property type="entry name" value="Sulfatase_N"/>
</dbReference>
<dbReference type="InterPro" id="IPR017850">
    <property type="entry name" value="Alkaline_phosphatase_core_sf"/>
</dbReference>
<organism evidence="4 5">
    <name type="scientific">Vallitalea longa</name>
    <dbReference type="NCBI Taxonomy" id="2936439"/>
    <lineage>
        <taxon>Bacteria</taxon>
        <taxon>Bacillati</taxon>
        <taxon>Bacillota</taxon>
        <taxon>Clostridia</taxon>
        <taxon>Lachnospirales</taxon>
        <taxon>Vallitaleaceae</taxon>
        <taxon>Vallitalea</taxon>
    </lineage>
</organism>
<feature type="domain" description="Sulfatase N-terminal" evidence="3">
    <location>
        <begin position="3"/>
        <end position="326"/>
    </location>
</feature>
<keyword evidence="5" id="KW-1185">Reference proteome</keyword>
<dbReference type="Proteomes" id="UP001144256">
    <property type="component" value="Unassembled WGS sequence"/>
</dbReference>
<evidence type="ECO:0000256" key="2">
    <source>
        <dbReference type="ARBA" id="ARBA00022801"/>
    </source>
</evidence>
<evidence type="ECO:0000313" key="4">
    <source>
        <dbReference type="EMBL" id="GKX31498.1"/>
    </source>
</evidence>
<dbReference type="PANTHER" id="PTHR45953:SF1">
    <property type="entry name" value="IDURONATE 2-SULFATASE"/>
    <property type="match status" value="1"/>
</dbReference>
<proteinExistence type="predicted"/>
<dbReference type="Gene3D" id="3.40.720.10">
    <property type="entry name" value="Alkaline Phosphatase, subunit A"/>
    <property type="match status" value="1"/>
</dbReference>
<name>A0A9W5YHU1_9FIRM</name>
<gene>
    <name evidence="4" type="ORF">SH1V18_39780</name>
</gene>
<dbReference type="PANTHER" id="PTHR45953">
    <property type="entry name" value="IDURONATE 2-SULFATASE"/>
    <property type="match status" value="1"/>
</dbReference>
<dbReference type="GO" id="GO:0008484">
    <property type="term" value="F:sulfuric ester hydrolase activity"/>
    <property type="evidence" value="ECO:0007669"/>
    <property type="project" value="TreeGrafter"/>
</dbReference>
<keyword evidence="1" id="KW-0479">Metal-binding</keyword>
<sequence length="489" mass="57701">MKTILILIDSLNRHFLKTYNEDSWIKTPNIDRLAKKSVVFDNHWMGSAPCMPARRDIFTGRLNFLERNWGPIEPFDITLPEKLRENDIFTHMVTDHYHYFEIGGENYCQLFNTWDLIRGQESDPWVSKIEQPSMCEEHIGRIRLQYELNRMKFKKEEDYPSPKTFASACSWLEENKNAKDFFLMVEAFDPHEPFDCPKEYLDMYDDDYEGPRYDWPDYKPVEESPEALKHIRNRYAGTMTMMDKWLGKLFNKMDEDNMWEDTMVILTADHGHMLGEHGYMAKNYMQVYNELAHLPFIVHLPGDSKAGTRINELTQNIDIMPTVLDYHKIDIPESVKGCSLTNLLSGEDQTLRDVVLYGYHGKAVNMTDGRYTYFRAPIKEDNYPLYIYTAMPTGFRKYIGKERADEIDMGRFLKYTDYPVYKIPINYENQKDGSIKYIKESLIFDIEEDYQQKKPINNKAIEKELIDKIIKAMKDSQAPGEQYERLGLL</sequence>
<dbReference type="EMBL" id="BRLB01000018">
    <property type="protein sequence ID" value="GKX31498.1"/>
    <property type="molecule type" value="Genomic_DNA"/>
</dbReference>